<dbReference type="InterPro" id="IPR019734">
    <property type="entry name" value="TPR_rpt"/>
</dbReference>
<dbReference type="PROSITE" id="PS50005">
    <property type="entry name" value="TPR"/>
    <property type="match status" value="1"/>
</dbReference>
<name>A0A9D4Z434_ADICA</name>
<feature type="repeat" description="TPR" evidence="1">
    <location>
        <begin position="218"/>
        <end position="251"/>
    </location>
</feature>
<dbReference type="CDD" id="cd20071">
    <property type="entry name" value="SET_SMYD"/>
    <property type="match status" value="1"/>
</dbReference>
<dbReference type="EMBL" id="JABFUD020000023">
    <property type="protein sequence ID" value="KAI5061718.1"/>
    <property type="molecule type" value="Genomic_DNA"/>
</dbReference>
<evidence type="ECO:0000259" key="2">
    <source>
        <dbReference type="PROSITE" id="PS50280"/>
    </source>
</evidence>
<feature type="domain" description="SET" evidence="2">
    <location>
        <begin position="326"/>
        <end position="512"/>
    </location>
</feature>
<sequence>MAASKEELKKEAVLLVHRQGADAYSAMQALVGGRPLANLSFKDPLPRPSSPALQALRSVSLSELKVGEVHHGCALFGTLIVDAFAMTAIATVLQDEQNPSLAVRVSVYNHASTSPSSVHKLYPKNTRIAIKEPYLKRAADGLLAIRVENPANVEKIADGYACQGNMYGGGDGPLQLKEKGNAFFASQDWSKAIQYYGECIIRIVQEGKEKGENQSLLLAAYSNRAEARMKLGLYEEALIDCDAALSIDPDHLKSKYRKGRALHGMTRFQDASACLEELLSRHPELSEIRAFLDTMKSANIASEMIKGLSDFVLNRKIIPKFSDYVGPVVVRQTEDGRGRGLFATAKVRPGELLLASNALAFAVHDVRRSPVHNAFATEKIAELMQEDLVSELVKKGKDSSVLLRQVFNLASSGDAASMEVPSMDTFMKNARASETVNALEVDIALIMKIVKSNGFNQEPMMYDFCCAGIWLLPSYINHSCTPNAARFHVGKGLLIHAATEIKAGEEITMPYFNPTFPLEYRKARAKAWNFECICKRCQVEKSVESHLQDLNTSFCSQFEKGKREYVLAMKNNTEFRKSVKLMSACRELFKLYKKITSKIASLSVLSSVEKKWLLASYSSAFFAQWFRDWGVVDPTHFRESFETSIELMEALRACVPGCPWNFSFVIKLSWLVYSGIFCQPKVRVTYLIEQAENECIAVFGKQKPEVITQLMERDHGAIPSIFVF</sequence>
<organism evidence="3 4">
    <name type="scientific">Adiantum capillus-veneris</name>
    <name type="common">Maidenhair fern</name>
    <dbReference type="NCBI Taxonomy" id="13818"/>
    <lineage>
        <taxon>Eukaryota</taxon>
        <taxon>Viridiplantae</taxon>
        <taxon>Streptophyta</taxon>
        <taxon>Embryophyta</taxon>
        <taxon>Tracheophyta</taxon>
        <taxon>Polypodiopsida</taxon>
        <taxon>Polypodiidae</taxon>
        <taxon>Polypodiales</taxon>
        <taxon>Pteridineae</taxon>
        <taxon>Pteridaceae</taxon>
        <taxon>Vittarioideae</taxon>
        <taxon>Adiantum</taxon>
    </lineage>
</organism>
<dbReference type="AlphaFoldDB" id="A0A9D4Z434"/>
<keyword evidence="1" id="KW-0802">TPR repeat</keyword>
<dbReference type="InterPro" id="IPR046341">
    <property type="entry name" value="SET_dom_sf"/>
</dbReference>
<dbReference type="Gene3D" id="2.170.270.10">
    <property type="entry name" value="SET domain"/>
    <property type="match status" value="1"/>
</dbReference>
<dbReference type="Pfam" id="PF00515">
    <property type="entry name" value="TPR_1"/>
    <property type="match status" value="1"/>
</dbReference>
<proteinExistence type="predicted"/>
<keyword evidence="4" id="KW-1185">Reference proteome</keyword>
<dbReference type="OrthoDB" id="1028014at2759"/>
<evidence type="ECO:0000313" key="3">
    <source>
        <dbReference type="EMBL" id="KAI5061718.1"/>
    </source>
</evidence>
<dbReference type="PANTHER" id="PTHR47643">
    <property type="entry name" value="TPR DOMAIN PROTEIN (AFU_ORTHOLOGUE AFUA_5G12710)"/>
    <property type="match status" value="1"/>
</dbReference>
<dbReference type="SMART" id="SM00317">
    <property type="entry name" value="SET"/>
    <property type="match status" value="1"/>
</dbReference>
<dbReference type="PANTHER" id="PTHR47643:SF2">
    <property type="entry name" value="TPR DOMAIN PROTEIN (AFU_ORTHOLOGUE AFUA_5G12710)"/>
    <property type="match status" value="1"/>
</dbReference>
<dbReference type="SMART" id="SM00028">
    <property type="entry name" value="TPR"/>
    <property type="match status" value="3"/>
</dbReference>
<comment type="caution">
    <text evidence="3">The sequence shown here is derived from an EMBL/GenBank/DDBJ whole genome shotgun (WGS) entry which is preliminary data.</text>
</comment>
<accession>A0A9D4Z434</accession>
<dbReference type="SUPFAM" id="SSF82199">
    <property type="entry name" value="SET domain"/>
    <property type="match status" value="1"/>
</dbReference>
<gene>
    <name evidence="3" type="ORF">GOP47_0024223</name>
</gene>
<dbReference type="Pfam" id="PF00856">
    <property type="entry name" value="SET"/>
    <property type="match status" value="1"/>
</dbReference>
<dbReference type="PROSITE" id="PS50280">
    <property type="entry name" value="SET"/>
    <property type="match status" value="1"/>
</dbReference>
<dbReference type="InterPro" id="IPR001214">
    <property type="entry name" value="SET_dom"/>
</dbReference>
<dbReference type="InterPro" id="IPR011990">
    <property type="entry name" value="TPR-like_helical_dom_sf"/>
</dbReference>
<dbReference type="Proteomes" id="UP000886520">
    <property type="component" value="Chromosome 23"/>
</dbReference>
<dbReference type="Gene3D" id="1.25.40.10">
    <property type="entry name" value="Tetratricopeptide repeat domain"/>
    <property type="match status" value="1"/>
</dbReference>
<evidence type="ECO:0000313" key="4">
    <source>
        <dbReference type="Proteomes" id="UP000886520"/>
    </source>
</evidence>
<dbReference type="InterPro" id="IPR053209">
    <property type="entry name" value="Gramillin-biosynth_MTr"/>
</dbReference>
<dbReference type="SUPFAM" id="SSF48452">
    <property type="entry name" value="TPR-like"/>
    <property type="match status" value="1"/>
</dbReference>
<reference evidence="3" key="1">
    <citation type="submission" date="2021-01" db="EMBL/GenBank/DDBJ databases">
        <title>Adiantum capillus-veneris genome.</title>
        <authorList>
            <person name="Fang Y."/>
            <person name="Liao Q."/>
        </authorList>
    </citation>
    <scope>NUCLEOTIDE SEQUENCE</scope>
    <source>
        <strain evidence="3">H3</strain>
        <tissue evidence="3">Leaf</tissue>
    </source>
</reference>
<evidence type="ECO:0000256" key="1">
    <source>
        <dbReference type="PROSITE-ProRule" id="PRU00339"/>
    </source>
</evidence>
<protein>
    <recommendedName>
        <fullName evidence="2">SET domain-containing protein</fullName>
    </recommendedName>
</protein>